<name>A0A2S1PCZ6_9CAUD</name>
<dbReference type="InterPro" id="IPR041855">
    <property type="entry name" value="Lysin_B_C_ter"/>
</dbReference>
<organism evidence="1 2">
    <name type="scientific">Mycobacterium phage TChen</name>
    <dbReference type="NCBI Taxonomy" id="2163598"/>
    <lineage>
        <taxon>Viruses</taxon>
        <taxon>Duplodnaviria</taxon>
        <taxon>Heunggongvirae</taxon>
        <taxon>Uroviricota</taxon>
        <taxon>Caudoviricetes</taxon>
        <taxon>Gracegardnervirinae</taxon>
        <taxon>Thetabobvirus</taxon>
        <taxon>Thetabobvirus tchen</taxon>
        <taxon>Mycobacterium virus TChen</taxon>
    </lineage>
</organism>
<dbReference type="KEGG" id="vg:55608191"/>
<evidence type="ECO:0000313" key="2">
    <source>
        <dbReference type="Proteomes" id="UP000246238"/>
    </source>
</evidence>
<dbReference type="InterPro" id="IPR029058">
    <property type="entry name" value="AB_hydrolase_fold"/>
</dbReference>
<sequence>MRINGVYVGLGEGDRSPEIVKVKDLLKRKFTPARNTLDDSDLFTPALTAEVKRVQDVYTREGKPGAPHYIPGIVNLEFKYDVGLLKRPDPIKPIIFTVEGHMSNMFFGPCASTASQLEQQGVCHWKPVGDWDTTALPFKNHTGVEALYRQLSRTEIEGPPVDPNNPNGPKIMWPFGPEVPWGGIGFSQGAMVWCEFMWKYVLPINAPLHYRLKSFRRGLMFGNPRRAKDAICSWAIDPPNEGTSGIMQNKLFDAVALGIGDRWAENANDNDMFAEVSDDAAGRDQTAIARIITENSWVGGPTAILTRVLALFGNPVGEGLGVVMAIFDAIMFLAANPNPHYSTFATPGDVEWMRGVAT</sequence>
<reference evidence="2" key="1">
    <citation type="submission" date="2018-03" db="EMBL/GenBank/DDBJ databases">
        <authorList>
            <person name="Keele B.F."/>
        </authorList>
    </citation>
    <scope>NUCLEOTIDE SEQUENCE [LARGE SCALE GENOMIC DNA]</scope>
</reference>
<evidence type="ECO:0000313" key="1">
    <source>
        <dbReference type="EMBL" id="AWH14432.1"/>
    </source>
</evidence>
<dbReference type="EMBL" id="MH077585">
    <property type="protein sequence ID" value="AWH14432.1"/>
    <property type="molecule type" value="Genomic_DNA"/>
</dbReference>
<dbReference type="GeneID" id="55608191"/>
<protein>
    <submittedName>
        <fullName evidence="1">Lysin B</fullName>
    </submittedName>
</protein>
<dbReference type="Gene3D" id="3.40.50.1820">
    <property type="entry name" value="alpha/beta hydrolase"/>
    <property type="match status" value="1"/>
</dbReference>
<dbReference type="Gene3D" id="1.10.10.1120">
    <property type="entry name" value="Lysin B, C-terminal linker domain"/>
    <property type="match status" value="1"/>
</dbReference>
<proteinExistence type="predicted"/>
<gene>
    <name evidence="1" type="primary">31</name>
    <name evidence="1" type="ORF">SEA_TCHEN_31</name>
</gene>
<keyword evidence="2" id="KW-1185">Reference proteome</keyword>
<dbReference type="Proteomes" id="UP000246238">
    <property type="component" value="Segment"/>
</dbReference>
<accession>A0A2S1PCZ6</accession>
<dbReference type="RefSeq" id="YP_009837987.1">
    <property type="nucleotide sequence ID" value="NC_048705.1"/>
</dbReference>